<dbReference type="InterPro" id="IPR001173">
    <property type="entry name" value="Glyco_trans_2-like"/>
</dbReference>
<evidence type="ECO:0000256" key="2">
    <source>
        <dbReference type="ARBA" id="ARBA00022475"/>
    </source>
</evidence>
<feature type="transmembrane region" description="Helical" evidence="9">
    <location>
        <begin position="294"/>
        <end position="316"/>
    </location>
</feature>
<proteinExistence type="inferred from homology"/>
<reference evidence="11 12" key="1">
    <citation type="submission" date="2019-06" db="EMBL/GenBank/DDBJ databases">
        <title>Genomic Encyclopedia of Type Strains, Phase IV (KMG-V): Genome sequencing to study the core and pangenomes of soil and plant-associated prokaryotes.</title>
        <authorList>
            <person name="Whitman W."/>
        </authorList>
    </citation>
    <scope>NUCLEOTIDE SEQUENCE [LARGE SCALE GENOMIC DNA]</scope>
    <source>
        <strain evidence="11 12">BR 12005</strain>
    </source>
</reference>
<evidence type="ECO:0000256" key="1">
    <source>
        <dbReference type="ARBA" id="ARBA00004651"/>
    </source>
</evidence>
<evidence type="ECO:0000256" key="3">
    <source>
        <dbReference type="ARBA" id="ARBA00022676"/>
    </source>
</evidence>
<organism evidence="11 12">
    <name type="scientific">Nitrospirillum amazonense</name>
    <dbReference type="NCBI Taxonomy" id="28077"/>
    <lineage>
        <taxon>Bacteria</taxon>
        <taxon>Pseudomonadati</taxon>
        <taxon>Pseudomonadota</taxon>
        <taxon>Alphaproteobacteria</taxon>
        <taxon>Rhodospirillales</taxon>
        <taxon>Azospirillaceae</taxon>
        <taxon>Nitrospirillum</taxon>
    </lineage>
</organism>
<evidence type="ECO:0000256" key="9">
    <source>
        <dbReference type="SAM" id="Phobius"/>
    </source>
</evidence>
<dbReference type="PANTHER" id="PTHR48090:SF8">
    <property type="entry name" value="GLYCOSYLTRANSFERASE CSBB-RELATED"/>
    <property type="match status" value="1"/>
</dbReference>
<feature type="domain" description="Glycosyltransferase 2-like" evidence="10">
    <location>
        <begin position="38"/>
        <end position="199"/>
    </location>
</feature>
<keyword evidence="5 9" id="KW-0812">Transmembrane</keyword>
<comment type="similarity">
    <text evidence="8">Belongs to the glycosyltransferase 2 family. GtrB subfamily.</text>
</comment>
<comment type="subcellular location">
    <subcellularLocation>
        <location evidence="1">Cell membrane</location>
        <topology evidence="1">Multi-pass membrane protein</topology>
    </subcellularLocation>
</comment>
<accession>A0A560KHD4</accession>
<name>A0A560KHD4_9PROT</name>
<protein>
    <submittedName>
        <fullName evidence="11">Glycosyltransferase involved in cell wall biosynthesis</fullName>
    </submittedName>
</protein>
<evidence type="ECO:0000256" key="4">
    <source>
        <dbReference type="ARBA" id="ARBA00022679"/>
    </source>
</evidence>
<evidence type="ECO:0000256" key="8">
    <source>
        <dbReference type="ARBA" id="ARBA00038152"/>
    </source>
</evidence>
<dbReference type="Proteomes" id="UP000320516">
    <property type="component" value="Unassembled WGS sequence"/>
</dbReference>
<sequence length="359" mass="39227">MITLSELESDTAPMLTSLSAASGSKAQQAAAPAAKRLSIVIPMHNEEGNLAALFQRLVPVLEGIGLPFEIICVDDGSRDGTFAALRDHQAREPRIKLLRLSRNFGKEAAMSAGLCHAIGDAVVLMDGDLQHPPETIAIFVEQWRQGMQMVYGVRASRLTDPWLRRFLTKIYYRLLDNLSEVTLPRGAGDFRLLDRSVVDALNAMPERNRFMKGLFSWVGFRQVAVPFEVAQRHAGATSFNFWRLLRFGLDGVASFSNVPLRVWSWLGIALSVPSFFYGLVIITKTIMFGRDTPGYASLMVAVLFLGGVQLIGLGVLGDYLGRVFTEVKGRPMYLVNEKVGFDDASAPAAVIAGGAGGHP</sequence>
<keyword evidence="7 9" id="KW-0472">Membrane</keyword>
<evidence type="ECO:0000313" key="11">
    <source>
        <dbReference type="EMBL" id="TWB82509.1"/>
    </source>
</evidence>
<evidence type="ECO:0000256" key="5">
    <source>
        <dbReference type="ARBA" id="ARBA00022692"/>
    </source>
</evidence>
<dbReference type="GO" id="GO:0016757">
    <property type="term" value="F:glycosyltransferase activity"/>
    <property type="evidence" value="ECO:0007669"/>
    <property type="project" value="UniProtKB-KW"/>
</dbReference>
<feature type="transmembrane region" description="Helical" evidence="9">
    <location>
        <begin position="262"/>
        <end position="282"/>
    </location>
</feature>
<evidence type="ECO:0000256" key="6">
    <source>
        <dbReference type="ARBA" id="ARBA00022989"/>
    </source>
</evidence>
<evidence type="ECO:0000259" key="10">
    <source>
        <dbReference type="Pfam" id="PF00535"/>
    </source>
</evidence>
<keyword evidence="4 11" id="KW-0808">Transferase</keyword>
<keyword evidence="2" id="KW-1003">Cell membrane</keyword>
<keyword evidence="6 9" id="KW-1133">Transmembrane helix</keyword>
<evidence type="ECO:0000313" key="12">
    <source>
        <dbReference type="Proteomes" id="UP000320516"/>
    </source>
</evidence>
<keyword evidence="3" id="KW-0328">Glycosyltransferase</keyword>
<gene>
    <name evidence="11" type="ORF">FBZ87_101213</name>
</gene>
<dbReference type="EMBL" id="VITV01000001">
    <property type="protein sequence ID" value="TWB82509.1"/>
    <property type="molecule type" value="Genomic_DNA"/>
</dbReference>
<dbReference type="PANTHER" id="PTHR48090">
    <property type="entry name" value="UNDECAPRENYL-PHOSPHATE 4-DEOXY-4-FORMAMIDO-L-ARABINOSE TRANSFERASE-RELATED"/>
    <property type="match status" value="1"/>
</dbReference>
<dbReference type="AlphaFoldDB" id="A0A560KHD4"/>
<dbReference type="SUPFAM" id="SSF53448">
    <property type="entry name" value="Nucleotide-diphospho-sugar transferases"/>
    <property type="match status" value="1"/>
</dbReference>
<dbReference type="Pfam" id="PF00535">
    <property type="entry name" value="Glycos_transf_2"/>
    <property type="match status" value="1"/>
</dbReference>
<dbReference type="InterPro" id="IPR050256">
    <property type="entry name" value="Glycosyltransferase_2"/>
</dbReference>
<evidence type="ECO:0000256" key="7">
    <source>
        <dbReference type="ARBA" id="ARBA00023136"/>
    </source>
</evidence>
<dbReference type="InterPro" id="IPR029044">
    <property type="entry name" value="Nucleotide-diphossugar_trans"/>
</dbReference>
<comment type="caution">
    <text evidence="11">The sequence shown here is derived from an EMBL/GenBank/DDBJ whole genome shotgun (WGS) entry which is preliminary data.</text>
</comment>
<dbReference type="FunFam" id="3.90.550.10:FF:000079">
    <property type="entry name" value="Probable glycosyl transferase"/>
    <property type="match status" value="1"/>
</dbReference>
<dbReference type="GO" id="GO:0005886">
    <property type="term" value="C:plasma membrane"/>
    <property type="evidence" value="ECO:0007669"/>
    <property type="project" value="UniProtKB-SubCell"/>
</dbReference>
<dbReference type="CDD" id="cd04187">
    <property type="entry name" value="DPM1_like_bac"/>
    <property type="match status" value="1"/>
</dbReference>
<dbReference type="Gene3D" id="3.90.550.10">
    <property type="entry name" value="Spore Coat Polysaccharide Biosynthesis Protein SpsA, Chain A"/>
    <property type="match status" value="1"/>
</dbReference>